<dbReference type="SUPFAM" id="SSF53686">
    <property type="entry name" value="Tryptophan synthase beta subunit-like PLP-dependent enzymes"/>
    <property type="match status" value="1"/>
</dbReference>
<dbReference type="InterPro" id="IPR036052">
    <property type="entry name" value="TrpB-like_PALP_sf"/>
</dbReference>
<proteinExistence type="predicted"/>
<evidence type="ECO:0000313" key="6">
    <source>
        <dbReference type="Proteomes" id="UP000558997"/>
    </source>
</evidence>
<evidence type="ECO:0000256" key="2">
    <source>
        <dbReference type="ARBA" id="ARBA00022898"/>
    </source>
</evidence>
<dbReference type="GO" id="GO:0030170">
    <property type="term" value="F:pyridoxal phosphate binding"/>
    <property type="evidence" value="ECO:0007669"/>
    <property type="project" value="InterPro"/>
</dbReference>
<dbReference type="Gene3D" id="3.40.50.1100">
    <property type="match status" value="2"/>
</dbReference>
<name>A0A841E2J4_9ACTN</name>
<keyword evidence="2" id="KW-0663">Pyridoxal phosphate</keyword>
<evidence type="ECO:0000256" key="3">
    <source>
        <dbReference type="ARBA" id="ARBA00023239"/>
    </source>
</evidence>
<dbReference type="RefSeq" id="WP_184841062.1">
    <property type="nucleotide sequence ID" value="NZ_BAAAVN010000002.1"/>
</dbReference>
<evidence type="ECO:0000259" key="4">
    <source>
        <dbReference type="Pfam" id="PF00291"/>
    </source>
</evidence>
<comment type="cofactor">
    <cofactor evidence="1">
        <name>pyridoxal 5'-phosphate</name>
        <dbReference type="ChEBI" id="CHEBI:597326"/>
    </cofactor>
</comment>
<dbReference type="AlphaFoldDB" id="A0A841E2J4"/>
<gene>
    <name evidence="5" type="ORF">HDA44_006566</name>
</gene>
<dbReference type="PROSITE" id="PS00165">
    <property type="entry name" value="DEHYDRATASE_SER_THR"/>
    <property type="match status" value="1"/>
</dbReference>
<accession>A0A841E2J4</accession>
<evidence type="ECO:0000256" key="1">
    <source>
        <dbReference type="ARBA" id="ARBA00001933"/>
    </source>
</evidence>
<dbReference type="Pfam" id="PF00291">
    <property type="entry name" value="PALP"/>
    <property type="match status" value="1"/>
</dbReference>
<dbReference type="InterPro" id="IPR000634">
    <property type="entry name" value="Ser/Thr_deHydtase_PyrdxlP-BS"/>
</dbReference>
<dbReference type="Proteomes" id="UP000558997">
    <property type="component" value="Unassembled WGS sequence"/>
</dbReference>
<dbReference type="InterPro" id="IPR001926">
    <property type="entry name" value="TrpB-like_PALP"/>
</dbReference>
<feature type="domain" description="Tryptophan synthase beta chain-like PALP" evidence="4">
    <location>
        <begin position="25"/>
        <end position="319"/>
    </location>
</feature>
<keyword evidence="6" id="KW-1185">Reference proteome</keyword>
<dbReference type="GO" id="GO:0003941">
    <property type="term" value="F:L-serine ammonia-lyase activity"/>
    <property type="evidence" value="ECO:0007669"/>
    <property type="project" value="TreeGrafter"/>
</dbReference>
<dbReference type="GO" id="GO:0006565">
    <property type="term" value="P:L-serine catabolic process"/>
    <property type="evidence" value="ECO:0007669"/>
    <property type="project" value="TreeGrafter"/>
</dbReference>
<dbReference type="EC" id="4.3.1.19" evidence="5"/>
<evidence type="ECO:0000313" key="5">
    <source>
        <dbReference type="EMBL" id="MBB5983225.1"/>
    </source>
</evidence>
<dbReference type="EMBL" id="JACHNF010000001">
    <property type="protein sequence ID" value="MBB5983225.1"/>
    <property type="molecule type" value="Genomic_DNA"/>
</dbReference>
<keyword evidence="3 5" id="KW-0456">Lyase</keyword>
<dbReference type="GO" id="GO:0009097">
    <property type="term" value="P:isoleucine biosynthetic process"/>
    <property type="evidence" value="ECO:0007669"/>
    <property type="project" value="TreeGrafter"/>
</dbReference>
<dbReference type="GO" id="GO:0006567">
    <property type="term" value="P:L-threonine catabolic process"/>
    <property type="evidence" value="ECO:0007669"/>
    <property type="project" value="TreeGrafter"/>
</dbReference>
<protein>
    <submittedName>
        <fullName evidence="5">Threonine dehydratase</fullName>
        <ecNumber evidence="5">4.3.1.19</ecNumber>
    </submittedName>
</protein>
<organism evidence="5 6">
    <name type="scientific">Kribbella solani</name>
    <dbReference type="NCBI Taxonomy" id="236067"/>
    <lineage>
        <taxon>Bacteria</taxon>
        <taxon>Bacillati</taxon>
        <taxon>Actinomycetota</taxon>
        <taxon>Actinomycetes</taxon>
        <taxon>Propionibacteriales</taxon>
        <taxon>Kribbellaceae</taxon>
        <taxon>Kribbella</taxon>
    </lineage>
</organism>
<reference evidence="5 6" key="1">
    <citation type="submission" date="2020-08" db="EMBL/GenBank/DDBJ databases">
        <title>Sequencing the genomes of 1000 actinobacteria strains.</title>
        <authorList>
            <person name="Klenk H.-P."/>
        </authorList>
    </citation>
    <scope>NUCLEOTIDE SEQUENCE [LARGE SCALE GENOMIC DNA]</scope>
    <source>
        <strain evidence="5 6">DSM 17294</strain>
    </source>
</reference>
<dbReference type="GO" id="GO:0004794">
    <property type="term" value="F:threonine deaminase activity"/>
    <property type="evidence" value="ECO:0007669"/>
    <property type="project" value="UniProtKB-EC"/>
</dbReference>
<dbReference type="CDD" id="cd01562">
    <property type="entry name" value="Thr-dehyd"/>
    <property type="match status" value="1"/>
</dbReference>
<dbReference type="PANTHER" id="PTHR48078:SF6">
    <property type="entry name" value="L-THREONINE DEHYDRATASE CATABOLIC TDCB"/>
    <property type="match status" value="1"/>
</dbReference>
<sequence length="332" mass="34215">MSGFGVVEVAGRAAEVAPRLRAYLPPTPFVRYDAFSDELGAELLVKCEHQQRTGSFKARGALAKVLTLTDAQRAAGVITASTGNHGLGVGNALAMLGGHGIVYLPENAAPGKVAALRRLGLELRAEGNDTGALELKARAYATDHGLTYVPPYNDPDVIAGQGTIAVEILDQLRTAGGQLDTEELDAIVVSVGGGGLISGVAAVLKQALPGIRVYGAQPAVDDAMAASVRAGEIVQVDAQPTLSDGTAGSVEPGSITFGLCRELVDDWVLVEEDAIRAALRLVIDTEHQLIEGSAALAFAAARERRTELAGKRVAVVSCGGNMSSSTLVTALA</sequence>
<dbReference type="PANTHER" id="PTHR48078">
    <property type="entry name" value="THREONINE DEHYDRATASE, MITOCHONDRIAL-RELATED"/>
    <property type="match status" value="1"/>
</dbReference>
<dbReference type="InterPro" id="IPR050147">
    <property type="entry name" value="Ser/Thr_Dehydratase"/>
</dbReference>
<comment type="caution">
    <text evidence="5">The sequence shown here is derived from an EMBL/GenBank/DDBJ whole genome shotgun (WGS) entry which is preliminary data.</text>
</comment>